<name>A0AAE3A042_9FIRM</name>
<dbReference type="Proteomes" id="UP001197795">
    <property type="component" value="Unassembled WGS sequence"/>
</dbReference>
<organism evidence="1 2">
    <name type="scientific">Waltera acetigignens</name>
    <dbReference type="NCBI Taxonomy" id="2981769"/>
    <lineage>
        <taxon>Bacteria</taxon>
        <taxon>Bacillati</taxon>
        <taxon>Bacillota</taxon>
        <taxon>Clostridia</taxon>
        <taxon>Lachnospirales</taxon>
        <taxon>Lachnospiraceae</taxon>
        <taxon>Waltera</taxon>
    </lineage>
</organism>
<comment type="caution">
    <text evidence="1">The sequence shown here is derived from an EMBL/GenBank/DDBJ whole genome shotgun (WGS) entry which is preliminary data.</text>
</comment>
<evidence type="ECO:0000313" key="1">
    <source>
        <dbReference type="EMBL" id="MCC2120701.1"/>
    </source>
</evidence>
<dbReference type="RefSeq" id="WP_227733699.1">
    <property type="nucleotide sequence ID" value="NZ_JAJEPV010000041.1"/>
</dbReference>
<gene>
    <name evidence="1" type="ORF">LKD75_14085</name>
</gene>
<reference evidence="1 2" key="1">
    <citation type="submission" date="2021-10" db="EMBL/GenBank/DDBJ databases">
        <title>Anaerobic single-cell dispensing facilitates the cultivation of human gut bacteria.</title>
        <authorList>
            <person name="Afrizal A."/>
        </authorList>
    </citation>
    <scope>NUCLEOTIDE SEQUENCE [LARGE SCALE GENOMIC DNA]</scope>
    <source>
        <strain evidence="1 2">CLA-AA-H273</strain>
    </source>
</reference>
<protein>
    <submittedName>
        <fullName evidence="1">Uncharacterized protein</fullName>
    </submittedName>
</protein>
<dbReference type="EMBL" id="JAJEPV010000041">
    <property type="protein sequence ID" value="MCC2120701.1"/>
    <property type="molecule type" value="Genomic_DNA"/>
</dbReference>
<keyword evidence="2" id="KW-1185">Reference proteome</keyword>
<proteinExistence type="predicted"/>
<sequence length="90" mass="10156">MKNCIMLWKNDAVDLAINNQRRAFSDAYNNEVLAESKIYIELSSKNPLSKLSSLETEDLKNTPCILVINQTGQQDTACLFHTSNKPLLPE</sequence>
<evidence type="ECO:0000313" key="2">
    <source>
        <dbReference type="Proteomes" id="UP001197795"/>
    </source>
</evidence>
<dbReference type="AlphaFoldDB" id="A0AAE3A042"/>
<accession>A0AAE3A042</accession>